<reference evidence="2 3" key="1">
    <citation type="journal article" date="2023" name="Nucleic Acids Res.">
        <title>The hologenome of Daphnia magna reveals possible DNA methylation and microbiome-mediated evolution of the host genome.</title>
        <authorList>
            <person name="Chaturvedi A."/>
            <person name="Li X."/>
            <person name="Dhandapani V."/>
            <person name="Marshall H."/>
            <person name="Kissane S."/>
            <person name="Cuenca-Cambronero M."/>
            <person name="Asole G."/>
            <person name="Calvet F."/>
            <person name="Ruiz-Romero M."/>
            <person name="Marangio P."/>
            <person name="Guigo R."/>
            <person name="Rago D."/>
            <person name="Mirbahai L."/>
            <person name="Eastwood N."/>
            <person name="Colbourne J.K."/>
            <person name="Zhou J."/>
            <person name="Mallon E."/>
            <person name="Orsini L."/>
        </authorList>
    </citation>
    <scope>NUCLEOTIDE SEQUENCE [LARGE SCALE GENOMIC DNA]</scope>
    <source>
        <strain evidence="2">LRV0_1</strain>
    </source>
</reference>
<gene>
    <name evidence="2" type="ORF">OUZ56_009207</name>
</gene>
<evidence type="ECO:0000313" key="3">
    <source>
        <dbReference type="Proteomes" id="UP001234178"/>
    </source>
</evidence>
<comment type="caution">
    <text evidence="2">The sequence shown here is derived from an EMBL/GenBank/DDBJ whole genome shotgun (WGS) entry which is preliminary data.</text>
</comment>
<keyword evidence="3" id="KW-1185">Reference proteome</keyword>
<dbReference type="Proteomes" id="UP001234178">
    <property type="component" value="Unassembled WGS sequence"/>
</dbReference>
<evidence type="ECO:0000313" key="2">
    <source>
        <dbReference type="EMBL" id="KAK4023808.1"/>
    </source>
</evidence>
<evidence type="ECO:0000256" key="1">
    <source>
        <dbReference type="SAM" id="MobiDB-lite"/>
    </source>
</evidence>
<organism evidence="2 3">
    <name type="scientific">Daphnia magna</name>
    <dbReference type="NCBI Taxonomy" id="35525"/>
    <lineage>
        <taxon>Eukaryota</taxon>
        <taxon>Metazoa</taxon>
        <taxon>Ecdysozoa</taxon>
        <taxon>Arthropoda</taxon>
        <taxon>Crustacea</taxon>
        <taxon>Branchiopoda</taxon>
        <taxon>Diplostraca</taxon>
        <taxon>Cladocera</taxon>
        <taxon>Anomopoda</taxon>
        <taxon>Daphniidae</taxon>
        <taxon>Daphnia</taxon>
    </lineage>
</organism>
<feature type="compositionally biased region" description="Basic and acidic residues" evidence="1">
    <location>
        <begin position="44"/>
        <end position="61"/>
    </location>
</feature>
<sequence length="97" mass="11028">MRRKERSGELQCNRHRRNERANAASLSAVARDGRRRTLGSLDNRCPRSSDRRRGEQEEKEGGGFLKSCRNKSQETEDPFWGGGWGFGGAEDKSPSRF</sequence>
<dbReference type="EMBL" id="JAOYFB010000037">
    <property type="protein sequence ID" value="KAK4023808.1"/>
    <property type="molecule type" value="Genomic_DNA"/>
</dbReference>
<protein>
    <submittedName>
        <fullName evidence="2">Uncharacterized protein</fullName>
    </submittedName>
</protein>
<accession>A0ABR0AFB0</accession>
<feature type="region of interest" description="Disordered" evidence="1">
    <location>
        <begin position="1"/>
        <end position="97"/>
    </location>
</feature>
<name>A0ABR0AFB0_9CRUS</name>
<proteinExistence type="predicted"/>